<feature type="domain" description="Carrier" evidence="12">
    <location>
        <begin position="125"/>
        <end position="200"/>
    </location>
</feature>
<evidence type="ECO:0000256" key="4">
    <source>
        <dbReference type="ARBA" id="ARBA00022516"/>
    </source>
</evidence>
<evidence type="ECO:0000256" key="9">
    <source>
        <dbReference type="ARBA" id="ARBA00057783"/>
    </source>
</evidence>
<keyword evidence="14" id="KW-1185">Reference proteome</keyword>
<dbReference type="Pfam" id="PF00550">
    <property type="entry name" value="PP-binding"/>
    <property type="match status" value="1"/>
</dbReference>
<organism evidence="13 14">
    <name type="scientific">Cinnamomum micranthum f. kanehirae</name>
    <dbReference type="NCBI Taxonomy" id="337451"/>
    <lineage>
        <taxon>Eukaryota</taxon>
        <taxon>Viridiplantae</taxon>
        <taxon>Streptophyta</taxon>
        <taxon>Embryophyta</taxon>
        <taxon>Tracheophyta</taxon>
        <taxon>Spermatophyta</taxon>
        <taxon>Magnoliopsida</taxon>
        <taxon>Magnoliidae</taxon>
        <taxon>Laurales</taxon>
        <taxon>Lauraceae</taxon>
        <taxon>Cinnamomum</taxon>
    </lineage>
</organism>
<proteinExistence type="inferred from homology"/>
<gene>
    <name evidence="13" type="ORF">CKAN_02655200</name>
</gene>
<dbReference type="PANTHER" id="PTHR20863:SF75">
    <property type="entry name" value="ACYL CARRIER PROTEIN"/>
    <property type="match status" value="1"/>
</dbReference>
<comment type="caution">
    <text evidence="13">The sequence shown here is derived from an EMBL/GenBank/DDBJ whole genome shotgun (WGS) entry which is preliminary data.</text>
</comment>
<dbReference type="Proteomes" id="UP000283530">
    <property type="component" value="Unassembled WGS sequence"/>
</dbReference>
<evidence type="ECO:0000256" key="7">
    <source>
        <dbReference type="ARBA" id="ARBA00023098"/>
    </source>
</evidence>
<dbReference type="GO" id="GO:0005739">
    <property type="term" value="C:mitochondrion"/>
    <property type="evidence" value="ECO:0007669"/>
    <property type="project" value="UniProtKB-ARBA"/>
</dbReference>
<dbReference type="EMBL" id="QPKB01000012">
    <property type="protein sequence ID" value="RWR97136.1"/>
    <property type="molecule type" value="Genomic_DNA"/>
</dbReference>
<comment type="function">
    <text evidence="9">Carrier of the growing fatty acid chain in fatty acid biosynthesis. May be involved in the synthesis of short and medium chain fatty acids. Accessory and non-catalytic subunit of the mitochondrial membrane respiratory chain NADH dehydrogenase (Complex I), which functions in the transfer of electrons from NADH to the respiratory chain.</text>
</comment>
<evidence type="ECO:0000256" key="10">
    <source>
        <dbReference type="ARBA" id="ARBA00063067"/>
    </source>
</evidence>
<accession>A0A3S3PAM3</accession>
<evidence type="ECO:0000256" key="2">
    <source>
        <dbReference type="ARBA" id="ARBA00010930"/>
    </source>
</evidence>
<dbReference type="InterPro" id="IPR009081">
    <property type="entry name" value="PP-bd_ACP"/>
</dbReference>
<name>A0A3S3PAM3_9MAGN</name>
<dbReference type="GO" id="GO:0000036">
    <property type="term" value="F:acyl carrier activity"/>
    <property type="evidence" value="ECO:0007669"/>
    <property type="project" value="TreeGrafter"/>
</dbReference>
<dbReference type="InterPro" id="IPR003231">
    <property type="entry name" value="ACP"/>
</dbReference>
<dbReference type="HAMAP" id="MF_01217">
    <property type="entry name" value="Acyl_carrier"/>
    <property type="match status" value="1"/>
</dbReference>
<comment type="subunit">
    <text evidence="10">Complex I is composed of at least 49 different subunits.</text>
</comment>
<evidence type="ECO:0000256" key="8">
    <source>
        <dbReference type="ARBA" id="ARBA00023160"/>
    </source>
</evidence>
<keyword evidence="6" id="KW-0276">Fatty acid metabolism</keyword>
<dbReference type="AlphaFoldDB" id="A0A3S3PAM3"/>
<evidence type="ECO:0000256" key="5">
    <source>
        <dbReference type="ARBA" id="ARBA00022553"/>
    </source>
</evidence>
<keyword evidence="8 11" id="KW-0275">Fatty acid biosynthesis</keyword>
<dbReference type="STRING" id="337451.A0A3S3PAM3"/>
<reference evidence="13 14" key="1">
    <citation type="journal article" date="2019" name="Nat. Plants">
        <title>Stout camphor tree genome fills gaps in understanding of flowering plant genome evolution.</title>
        <authorList>
            <person name="Chaw S.M."/>
            <person name="Liu Y.C."/>
            <person name="Wu Y.W."/>
            <person name="Wang H.Y."/>
            <person name="Lin C.I."/>
            <person name="Wu C.S."/>
            <person name="Ke H.M."/>
            <person name="Chang L.Y."/>
            <person name="Hsu C.Y."/>
            <person name="Yang H.T."/>
            <person name="Sudianto E."/>
            <person name="Hsu M.H."/>
            <person name="Wu K.P."/>
            <person name="Wang L.N."/>
            <person name="Leebens-Mack J.H."/>
            <person name="Tsai I.J."/>
        </authorList>
    </citation>
    <scope>NUCLEOTIDE SEQUENCE [LARGE SCALE GENOMIC DNA]</scope>
    <source>
        <strain evidence="14">cv. Chaw 1501</strain>
        <tissue evidence="13">Young leaves</tissue>
    </source>
</reference>
<keyword evidence="7" id="KW-0443">Lipid metabolism</keyword>
<evidence type="ECO:0000259" key="12">
    <source>
        <dbReference type="PROSITE" id="PS50075"/>
    </source>
</evidence>
<keyword evidence="5" id="KW-0597">Phosphoprotein</keyword>
<dbReference type="PROSITE" id="PS50075">
    <property type="entry name" value="CARRIER"/>
    <property type="match status" value="1"/>
</dbReference>
<dbReference type="SUPFAM" id="SSF47336">
    <property type="entry name" value="ACP-like"/>
    <property type="match status" value="1"/>
</dbReference>
<comment type="similarity">
    <text evidence="2">Belongs to the acyl carrier protein (ACP) family.</text>
</comment>
<dbReference type="Gene3D" id="1.10.1200.10">
    <property type="entry name" value="ACP-like"/>
    <property type="match status" value="1"/>
</dbReference>
<dbReference type="FunFam" id="1.10.1200.10:FF:000003">
    <property type="entry name" value="Acyl carrier protein"/>
    <property type="match status" value="1"/>
</dbReference>
<dbReference type="PANTHER" id="PTHR20863">
    <property type="entry name" value="ACYL CARRIER PROTEIN"/>
    <property type="match status" value="1"/>
</dbReference>
<dbReference type="OrthoDB" id="448946at2759"/>
<evidence type="ECO:0000313" key="14">
    <source>
        <dbReference type="Proteomes" id="UP000283530"/>
    </source>
</evidence>
<dbReference type="InterPro" id="IPR036736">
    <property type="entry name" value="ACP-like_sf"/>
</dbReference>
<evidence type="ECO:0000256" key="1">
    <source>
        <dbReference type="ARBA" id="ARBA00005194"/>
    </source>
</evidence>
<keyword evidence="4 11" id="KW-0444">Lipid biosynthesis</keyword>
<keyword evidence="3 11" id="KW-0596">Phosphopantetheine</keyword>
<sequence>MSQNYFQITRSYFRKYFLLLRRPFFKILRNLGTFLKYIESSASSTNYIVIVAVVGSFSFGKSDSRGRKKMQGAGRAVIRRLRSSPSLSFPSSTIRSPSNLGFLSGSRVFSQSAAAAAAAPSLDKEEATSRVLSLLKSIHFIDPSKVNPTASFKDDLQLDTLDNVEVMMAVEEEFVVDIPNSEADKISTTAHLIDYISAHPQAK</sequence>
<evidence type="ECO:0000313" key="13">
    <source>
        <dbReference type="EMBL" id="RWR97136.1"/>
    </source>
</evidence>
<evidence type="ECO:0000256" key="3">
    <source>
        <dbReference type="ARBA" id="ARBA00022450"/>
    </source>
</evidence>
<dbReference type="GO" id="GO:0000035">
    <property type="term" value="F:acyl binding"/>
    <property type="evidence" value="ECO:0007669"/>
    <property type="project" value="TreeGrafter"/>
</dbReference>
<evidence type="ECO:0000256" key="6">
    <source>
        <dbReference type="ARBA" id="ARBA00022832"/>
    </source>
</evidence>
<comment type="pathway">
    <text evidence="1">Lipid metabolism; fatty acid biosynthesis.</text>
</comment>
<protein>
    <recommendedName>
        <fullName evidence="11">Acyl carrier protein</fullName>
    </recommendedName>
</protein>
<evidence type="ECO:0000256" key="11">
    <source>
        <dbReference type="RuleBase" id="RU000722"/>
    </source>
</evidence>